<sequence length="129" mass="14786">MNLLVEIFFLRHAKSDSQNQGYTSYYVTAQTAQVTFIPGNGNRNGNGPSGKVGVLKMKMWFLIQMKLRIQHTTTFRATCQIKDNLRAAPSCQLNQLHQLPQKLLKEHLKKLYHFLNSNQDSSICKNSFL</sequence>
<keyword evidence="2" id="KW-1185">Reference proteome</keyword>
<organism evidence="1 2">
    <name type="scientific">Ceutorhynchus assimilis</name>
    <name type="common">cabbage seed weevil</name>
    <dbReference type="NCBI Taxonomy" id="467358"/>
    <lineage>
        <taxon>Eukaryota</taxon>
        <taxon>Metazoa</taxon>
        <taxon>Ecdysozoa</taxon>
        <taxon>Arthropoda</taxon>
        <taxon>Hexapoda</taxon>
        <taxon>Insecta</taxon>
        <taxon>Pterygota</taxon>
        <taxon>Neoptera</taxon>
        <taxon>Endopterygota</taxon>
        <taxon>Coleoptera</taxon>
        <taxon>Polyphaga</taxon>
        <taxon>Cucujiformia</taxon>
        <taxon>Curculionidae</taxon>
        <taxon>Ceutorhynchinae</taxon>
        <taxon>Ceutorhynchus</taxon>
    </lineage>
</organism>
<gene>
    <name evidence="1" type="ORF">CEUTPL_LOCUS12161</name>
</gene>
<protein>
    <submittedName>
        <fullName evidence="1">Uncharacterized protein</fullName>
    </submittedName>
</protein>
<dbReference type="AlphaFoldDB" id="A0A9N9MUE6"/>
<evidence type="ECO:0000313" key="2">
    <source>
        <dbReference type="Proteomes" id="UP001152799"/>
    </source>
</evidence>
<reference evidence="1" key="1">
    <citation type="submission" date="2022-01" db="EMBL/GenBank/DDBJ databases">
        <authorList>
            <person name="King R."/>
        </authorList>
    </citation>
    <scope>NUCLEOTIDE SEQUENCE</scope>
</reference>
<name>A0A9N9MUE6_9CUCU</name>
<proteinExistence type="predicted"/>
<evidence type="ECO:0000313" key="1">
    <source>
        <dbReference type="EMBL" id="CAG9771735.1"/>
    </source>
</evidence>
<accession>A0A9N9MUE6</accession>
<dbReference type="OrthoDB" id="642895at2759"/>
<dbReference type="EMBL" id="OU892283">
    <property type="protein sequence ID" value="CAG9771735.1"/>
    <property type="molecule type" value="Genomic_DNA"/>
</dbReference>
<dbReference type="Proteomes" id="UP001152799">
    <property type="component" value="Chromosome 7"/>
</dbReference>